<dbReference type="CDD" id="cd01721">
    <property type="entry name" value="Sm_D3"/>
    <property type="match status" value="1"/>
</dbReference>
<dbReference type="OrthoDB" id="6425924at2759"/>
<evidence type="ECO:0000256" key="6">
    <source>
        <dbReference type="ARBA" id="ARBA00023187"/>
    </source>
</evidence>
<sequence length="316" mass="35892">MLVRIVNRCFICGHTQCPCWNLPPDMDYFMTSAGTEALSECPTCLRRECDCEEISHVYDGHRPSKRQKSSSKKTEISDSEGRQASRLANLPALVPTSTNTRSQILPRGLVLTRIGSKEPFRHSWSQWVGHTNDPTQLYKACFWSNGVREYLLYTPGKGMYSNIFMWPTIPKHRRTKAERKDYWEQSTFPPHPPALHRPPDTMTSTIGIPIKLLNEAQGHIVTLEITSGQTYRGKLIEAEDNMNVQLKDITVTARDGRVSHLDQVYIRGSHVRFFIVPDMLRNAPMFKSRNVRGRGVGLARGRATVSRARASARGPR</sequence>
<dbReference type="PROSITE" id="PS52002">
    <property type="entry name" value="SM"/>
    <property type="match status" value="1"/>
</dbReference>
<evidence type="ECO:0000256" key="7">
    <source>
        <dbReference type="ARBA" id="ARBA00023242"/>
    </source>
</evidence>
<dbReference type="AlphaFoldDB" id="A0A9P1GV27"/>
<dbReference type="GO" id="GO:0000387">
    <property type="term" value="P:spliceosomal snRNP assembly"/>
    <property type="evidence" value="ECO:0007669"/>
    <property type="project" value="InterPro"/>
</dbReference>
<evidence type="ECO:0000256" key="4">
    <source>
        <dbReference type="ARBA" id="ARBA00022490"/>
    </source>
</evidence>
<dbReference type="EMBL" id="CALLCH030000001">
    <property type="protein sequence ID" value="CAI4210505.1"/>
    <property type="molecule type" value="Genomic_DNA"/>
</dbReference>
<dbReference type="GO" id="GO:0005685">
    <property type="term" value="C:U1 snRNP"/>
    <property type="evidence" value="ECO:0007669"/>
    <property type="project" value="UniProtKB-ARBA"/>
</dbReference>
<dbReference type="GO" id="GO:0003723">
    <property type="term" value="F:RNA binding"/>
    <property type="evidence" value="ECO:0007669"/>
    <property type="project" value="InterPro"/>
</dbReference>
<evidence type="ECO:0000256" key="5">
    <source>
        <dbReference type="ARBA" id="ARBA00022664"/>
    </source>
</evidence>
<keyword evidence="5" id="KW-0507">mRNA processing</keyword>
<dbReference type="PANTHER" id="PTHR23338">
    <property type="entry name" value="SMALL NUCLEAR RIBONUCLEOPROTEIN SM"/>
    <property type="match status" value="1"/>
</dbReference>
<gene>
    <name evidence="11" type="ORF">PPNO1_LOCUS306</name>
</gene>
<dbReference type="InterPro" id="IPR010920">
    <property type="entry name" value="LSM_dom_sf"/>
</dbReference>
<dbReference type="FunFam" id="2.30.30.100:FF:000002">
    <property type="entry name" value="Small nuclear ribonucleoprotein Sm D3"/>
    <property type="match status" value="1"/>
</dbReference>
<dbReference type="Gene3D" id="2.30.30.100">
    <property type="match status" value="1"/>
</dbReference>
<evidence type="ECO:0000256" key="3">
    <source>
        <dbReference type="ARBA" id="ARBA00008146"/>
    </source>
</evidence>
<organism evidence="11 12">
    <name type="scientific">Parascedosporium putredinis</name>
    <dbReference type="NCBI Taxonomy" id="1442378"/>
    <lineage>
        <taxon>Eukaryota</taxon>
        <taxon>Fungi</taxon>
        <taxon>Dikarya</taxon>
        <taxon>Ascomycota</taxon>
        <taxon>Pezizomycotina</taxon>
        <taxon>Sordariomycetes</taxon>
        <taxon>Hypocreomycetidae</taxon>
        <taxon>Microascales</taxon>
        <taxon>Microascaceae</taxon>
        <taxon>Parascedosporium</taxon>
    </lineage>
</organism>
<evidence type="ECO:0000313" key="12">
    <source>
        <dbReference type="Proteomes" id="UP000838763"/>
    </source>
</evidence>
<dbReference type="SMART" id="SM00651">
    <property type="entry name" value="Sm"/>
    <property type="match status" value="1"/>
</dbReference>
<protein>
    <recommendedName>
        <fullName evidence="10">Sm domain-containing protein</fullName>
    </recommendedName>
</protein>
<evidence type="ECO:0000256" key="8">
    <source>
        <dbReference type="ARBA" id="ARBA00023274"/>
    </source>
</evidence>
<dbReference type="InterPro" id="IPR034099">
    <property type="entry name" value="SmD3"/>
</dbReference>
<keyword evidence="4" id="KW-0963">Cytoplasm</keyword>
<keyword evidence="12" id="KW-1185">Reference proteome</keyword>
<dbReference type="Proteomes" id="UP000838763">
    <property type="component" value="Unassembled WGS sequence"/>
</dbReference>
<dbReference type="InterPro" id="IPR027141">
    <property type="entry name" value="LSm4/Sm_D1/D3"/>
</dbReference>
<proteinExistence type="inferred from homology"/>
<dbReference type="InterPro" id="IPR001163">
    <property type="entry name" value="Sm_dom_euk/arc"/>
</dbReference>
<feature type="compositionally biased region" description="Basic and acidic residues" evidence="9">
    <location>
        <begin position="72"/>
        <end position="83"/>
    </location>
</feature>
<accession>A0A9P1GV27</accession>
<feature type="region of interest" description="Disordered" evidence="9">
    <location>
        <begin position="61"/>
        <end position="92"/>
    </location>
</feature>
<evidence type="ECO:0000259" key="10">
    <source>
        <dbReference type="PROSITE" id="PS52002"/>
    </source>
</evidence>
<dbReference type="GO" id="GO:0005829">
    <property type="term" value="C:cytosol"/>
    <property type="evidence" value="ECO:0007669"/>
    <property type="project" value="UniProtKB-SubCell"/>
</dbReference>
<evidence type="ECO:0000256" key="1">
    <source>
        <dbReference type="ARBA" id="ARBA00004123"/>
    </source>
</evidence>
<name>A0A9P1GV27_9PEZI</name>
<dbReference type="SUPFAM" id="SSF50182">
    <property type="entry name" value="Sm-like ribonucleoproteins"/>
    <property type="match status" value="1"/>
</dbReference>
<evidence type="ECO:0000313" key="11">
    <source>
        <dbReference type="EMBL" id="CAI4210505.1"/>
    </source>
</evidence>
<evidence type="ECO:0000256" key="9">
    <source>
        <dbReference type="SAM" id="MobiDB-lite"/>
    </source>
</evidence>
<feature type="domain" description="Sm" evidence="10">
    <location>
        <begin position="208"/>
        <end position="280"/>
    </location>
</feature>
<dbReference type="InterPro" id="IPR047575">
    <property type="entry name" value="Sm"/>
</dbReference>
<dbReference type="Pfam" id="PF01423">
    <property type="entry name" value="LSM"/>
    <property type="match status" value="1"/>
</dbReference>
<evidence type="ECO:0000256" key="2">
    <source>
        <dbReference type="ARBA" id="ARBA00004514"/>
    </source>
</evidence>
<keyword evidence="8" id="KW-0687">Ribonucleoprotein</keyword>
<reference evidence="11" key="1">
    <citation type="submission" date="2022-11" db="EMBL/GenBank/DDBJ databases">
        <authorList>
            <person name="Scott C."/>
            <person name="Bruce N."/>
        </authorList>
    </citation>
    <scope>NUCLEOTIDE SEQUENCE</scope>
</reference>
<comment type="similarity">
    <text evidence="3">Belongs to the snRNP core protein family.</text>
</comment>
<dbReference type="GO" id="GO:0005681">
    <property type="term" value="C:spliceosomal complex"/>
    <property type="evidence" value="ECO:0007669"/>
    <property type="project" value="InterPro"/>
</dbReference>
<keyword evidence="7" id="KW-0539">Nucleus</keyword>
<keyword evidence="6" id="KW-0508">mRNA splicing</keyword>
<comment type="caution">
    <text evidence="11">The sequence shown here is derived from an EMBL/GenBank/DDBJ whole genome shotgun (WGS) entry which is preliminary data.</text>
</comment>
<comment type="subcellular location">
    <subcellularLocation>
        <location evidence="2">Cytoplasm</location>
        <location evidence="2">Cytosol</location>
    </subcellularLocation>
    <subcellularLocation>
        <location evidence="1">Nucleus</location>
    </subcellularLocation>
</comment>